<dbReference type="PANTHER" id="PTHR43821:SF1">
    <property type="entry name" value="NAD(P)H NITROREDUCTASE YDJA-RELATED"/>
    <property type="match status" value="1"/>
</dbReference>
<dbReference type="InterPro" id="IPR052530">
    <property type="entry name" value="NAD(P)H_nitroreductase"/>
</dbReference>
<dbReference type="InterPro" id="IPR026021">
    <property type="entry name" value="YdjA-like"/>
</dbReference>
<dbReference type="Gene3D" id="3.40.109.10">
    <property type="entry name" value="NADH Oxidase"/>
    <property type="match status" value="1"/>
</dbReference>
<keyword evidence="5 8" id="KW-0521">NADP</keyword>
<evidence type="ECO:0000256" key="7">
    <source>
        <dbReference type="ARBA" id="ARBA00023027"/>
    </source>
</evidence>
<dbReference type="PANTHER" id="PTHR43821">
    <property type="entry name" value="NAD(P)H NITROREDUCTASE YDJA-RELATED"/>
    <property type="match status" value="1"/>
</dbReference>
<dbReference type="InterPro" id="IPR029479">
    <property type="entry name" value="Nitroreductase"/>
</dbReference>
<keyword evidence="7 8" id="KW-0520">NAD</keyword>
<dbReference type="PIRSF" id="PIRSF000232">
    <property type="entry name" value="YdjA"/>
    <property type="match status" value="1"/>
</dbReference>
<comment type="cofactor">
    <cofactor evidence="1 8">
        <name>FMN</name>
        <dbReference type="ChEBI" id="CHEBI:58210"/>
    </cofactor>
</comment>
<dbReference type="SUPFAM" id="SSF55469">
    <property type="entry name" value="FMN-dependent nitroreductase-like"/>
    <property type="match status" value="1"/>
</dbReference>
<protein>
    <recommendedName>
        <fullName evidence="8">Putative NAD(P)H nitroreductase</fullName>
        <ecNumber evidence="8">1.-.-.-</ecNumber>
    </recommendedName>
</protein>
<keyword evidence="3 8" id="KW-0285">Flavoprotein</keyword>
<gene>
    <name evidence="10" type="ORF">LU297_00565</name>
</gene>
<evidence type="ECO:0000256" key="8">
    <source>
        <dbReference type="PIRNR" id="PIRNR000232"/>
    </source>
</evidence>
<dbReference type="InterPro" id="IPR000415">
    <property type="entry name" value="Nitroreductase-like"/>
</dbReference>
<evidence type="ECO:0000256" key="2">
    <source>
        <dbReference type="ARBA" id="ARBA00007118"/>
    </source>
</evidence>
<dbReference type="EC" id="1.-.-.-" evidence="8"/>
<dbReference type="CDD" id="cd02135">
    <property type="entry name" value="YdjA-like"/>
    <property type="match status" value="1"/>
</dbReference>
<organism evidence="10 11">
    <name type="scientific">Moraxella nasicaprae</name>
    <dbReference type="NCBI Taxonomy" id="2904122"/>
    <lineage>
        <taxon>Bacteria</taxon>
        <taxon>Pseudomonadati</taxon>
        <taxon>Pseudomonadota</taxon>
        <taxon>Gammaproteobacteria</taxon>
        <taxon>Moraxellales</taxon>
        <taxon>Moraxellaceae</taxon>
        <taxon>Moraxella</taxon>
    </lineage>
</organism>
<evidence type="ECO:0000256" key="1">
    <source>
        <dbReference type="ARBA" id="ARBA00001917"/>
    </source>
</evidence>
<evidence type="ECO:0000256" key="5">
    <source>
        <dbReference type="ARBA" id="ARBA00022857"/>
    </source>
</evidence>
<evidence type="ECO:0000313" key="10">
    <source>
        <dbReference type="EMBL" id="UXZ04981.1"/>
    </source>
</evidence>
<evidence type="ECO:0000259" key="9">
    <source>
        <dbReference type="Pfam" id="PF00881"/>
    </source>
</evidence>
<evidence type="ECO:0000256" key="4">
    <source>
        <dbReference type="ARBA" id="ARBA00022643"/>
    </source>
</evidence>
<keyword evidence="6 8" id="KW-0560">Oxidoreductase</keyword>
<sequence length="191" mass="21119">MNNPVLDTINHRRSIGKLSLPMPSKDELQLVLNAALNAPDHKQLKPWQFWVLTGQSLVDLGEVLLQAAQAEAMAKGETLDEATTKKILNMPLRAPMMIVLATDFKHHEKVPEFEQLLSAGAAAQNILLALESLGYKSVWRTGPLCNTPQVKAYFGISKDNTLCGMIYAGSSDVAMPEREPIDLGQFVQYFE</sequence>
<evidence type="ECO:0000313" key="11">
    <source>
        <dbReference type="Proteomes" id="UP001063782"/>
    </source>
</evidence>
<comment type="similarity">
    <text evidence="2 8">Belongs to the nitroreductase family.</text>
</comment>
<dbReference type="Proteomes" id="UP001063782">
    <property type="component" value="Chromosome"/>
</dbReference>
<reference evidence="10" key="1">
    <citation type="submission" date="2021-12" db="EMBL/GenBank/DDBJ databases">
        <title>taxonomy of Moraxella sp. ZY201224.</title>
        <authorList>
            <person name="Li F."/>
        </authorList>
    </citation>
    <scope>NUCLEOTIDE SEQUENCE</scope>
    <source>
        <strain evidence="10">ZY201224</strain>
    </source>
</reference>
<accession>A0ABY6F4G0</accession>
<evidence type="ECO:0000256" key="6">
    <source>
        <dbReference type="ARBA" id="ARBA00023002"/>
    </source>
</evidence>
<keyword evidence="4 8" id="KW-0288">FMN</keyword>
<feature type="domain" description="Nitroreductase" evidence="9">
    <location>
        <begin position="9"/>
        <end position="169"/>
    </location>
</feature>
<dbReference type="RefSeq" id="WP_263076482.1">
    <property type="nucleotide sequence ID" value="NZ_CP089977.1"/>
</dbReference>
<proteinExistence type="inferred from homology"/>
<evidence type="ECO:0000256" key="3">
    <source>
        <dbReference type="ARBA" id="ARBA00022630"/>
    </source>
</evidence>
<name>A0ABY6F4G0_9GAMM</name>
<keyword evidence="11" id="KW-1185">Reference proteome</keyword>
<dbReference type="EMBL" id="CP089977">
    <property type="protein sequence ID" value="UXZ04981.1"/>
    <property type="molecule type" value="Genomic_DNA"/>
</dbReference>
<dbReference type="Pfam" id="PF00881">
    <property type="entry name" value="Nitroreductase"/>
    <property type="match status" value="1"/>
</dbReference>